<dbReference type="OMA" id="KWPLVGD"/>
<evidence type="ECO:0000313" key="10">
    <source>
        <dbReference type="Proteomes" id="UP000031036"/>
    </source>
</evidence>
<gene>
    <name evidence="9" type="ORF">Tcan_09371</name>
</gene>
<dbReference type="GO" id="GO:0000139">
    <property type="term" value="C:Golgi membrane"/>
    <property type="evidence" value="ECO:0007669"/>
    <property type="project" value="UniProtKB-SubCell"/>
</dbReference>
<evidence type="ECO:0000256" key="7">
    <source>
        <dbReference type="ARBA" id="ARBA00023136"/>
    </source>
</evidence>
<organism evidence="9 10">
    <name type="scientific">Toxocara canis</name>
    <name type="common">Canine roundworm</name>
    <dbReference type="NCBI Taxonomy" id="6265"/>
    <lineage>
        <taxon>Eukaryota</taxon>
        <taxon>Metazoa</taxon>
        <taxon>Ecdysozoa</taxon>
        <taxon>Nematoda</taxon>
        <taxon>Chromadorea</taxon>
        <taxon>Rhabditida</taxon>
        <taxon>Spirurina</taxon>
        <taxon>Ascaridomorpha</taxon>
        <taxon>Ascaridoidea</taxon>
        <taxon>Toxocaridae</taxon>
        <taxon>Toxocara</taxon>
    </lineage>
</organism>
<evidence type="ECO:0000256" key="2">
    <source>
        <dbReference type="ARBA" id="ARBA00006653"/>
    </source>
</evidence>
<dbReference type="PANTHER" id="PTHR31658">
    <property type="entry name" value="CONSERVED OLIGOMERIC GOLGI COMPLEX SUBUNIT 1"/>
    <property type="match status" value="1"/>
</dbReference>
<keyword evidence="7" id="KW-0472">Membrane</keyword>
<keyword evidence="4" id="KW-0813">Transport</keyword>
<dbReference type="OrthoDB" id="46189at2759"/>
<evidence type="ECO:0000256" key="6">
    <source>
        <dbReference type="ARBA" id="ARBA00023034"/>
    </source>
</evidence>
<feature type="coiled-coil region" evidence="8">
    <location>
        <begin position="12"/>
        <end position="39"/>
    </location>
</feature>
<dbReference type="STRING" id="6265.A0A0B2W548"/>
<dbReference type="GO" id="GO:0015031">
    <property type="term" value="P:protein transport"/>
    <property type="evidence" value="ECO:0007669"/>
    <property type="project" value="UniProtKB-KW"/>
</dbReference>
<dbReference type="PANTHER" id="PTHR31658:SF0">
    <property type="entry name" value="CONSERVED OLIGOMERIC GOLGI COMPLEX SUBUNIT 1"/>
    <property type="match status" value="1"/>
</dbReference>
<evidence type="ECO:0000256" key="1">
    <source>
        <dbReference type="ARBA" id="ARBA00004395"/>
    </source>
</evidence>
<dbReference type="Pfam" id="PF08700">
    <property type="entry name" value="VPS51_Exo84_N"/>
    <property type="match status" value="1"/>
</dbReference>
<dbReference type="AlphaFoldDB" id="A0A0B2W548"/>
<reference evidence="9 10" key="1">
    <citation type="submission" date="2014-11" db="EMBL/GenBank/DDBJ databases">
        <title>Genetic blueprint of the zoonotic pathogen Toxocara canis.</title>
        <authorList>
            <person name="Zhu X.-Q."/>
            <person name="Korhonen P.K."/>
            <person name="Cai H."/>
            <person name="Young N.D."/>
            <person name="Nejsum P."/>
            <person name="von Samson-Himmelstjerna G."/>
            <person name="Boag P.R."/>
            <person name="Tan P."/>
            <person name="Li Q."/>
            <person name="Min J."/>
            <person name="Yang Y."/>
            <person name="Wang X."/>
            <person name="Fang X."/>
            <person name="Hall R.S."/>
            <person name="Hofmann A."/>
            <person name="Sternberg P.W."/>
            <person name="Jex A.R."/>
            <person name="Gasser R.B."/>
        </authorList>
    </citation>
    <scope>NUCLEOTIDE SEQUENCE [LARGE SCALE GENOMIC DNA]</scope>
    <source>
        <strain evidence="9">PN_DK_2014</strain>
    </source>
</reference>
<dbReference type="EMBL" id="JPKZ01000193">
    <property type="protein sequence ID" value="KHN88682.1"/>
    <property type="molecule type" value="Genomic_DNA"/>
</dbReference>
<comment type="similarity">
    <text evidence="2">Belongs to the COG1 family.</text>
</comment>
<evidence type="ECO:0000313" key="9">
    <source>
        <dbReference type="EMBL" id="KHN88682.1"/>
    </source>
</evidence>
<dbReference type="Proteomes" id="UP000031036">
    <property type="component" value="Unassembled WGS sequence"/>
</dbReference>
<dbReference type="GO" id="GO:0017119">
    <property type="term" value="C:Golgi transport complex"/>
    <property type="evidence" value="ECO:0007669"/>
    <property type="project" value="InterPro"/>
</dbReference>
<proteinExistence type="inferred from homology"/>
<evidence type="ECO:0000256" key="5">
    <source>
        <dbReference type="ARBA" id="ARBA00022927"/>
    </source>
</evidence>
<sequence length="785" mass="87805">MDVERLMQDLSVEQLQNIHSNLSLEMEEKKEELRQMVGRRYRDVLDASSAVRRVTQIADTFAANVHQLRVAGAERCDQQRDAVSSSLFARLSALVKLYHLIGTMDPLSDAFVLVVVGNMHLCLSTESSSLKQFGAFMRMMSPRLIRMKLKLEHEFISGLSTLDDPSEVTNQLAAIAILKKHSLEELLDIFLQQKLAVKQSASQGSQSLIDIICRIRRTMDCVQSVFVDGQLAATLRIFRNRNWMSKPLTDYISNEPLSFAMCLQAEIEAANEQNASLQIEALGYEVLTAKCNSFLESVCNESQGLVKQKTEFFESSEALIHFLNVLLDAFRENWPVIGESVIVYHKFFGSSLIDKFQALINTELANLERGLLAKFGATECHPSVLFKKRVPKFDALLATGVSKQLVELVKDFDDGLKKVFENVKTYESIGKEEAIAELRAQFAVALIDMLSRMCGTCDDVVKVDSSVTESTGLAERALAMARLYLAILQSRSSVISMCLSKNNEQVSQCANMLRNSSEKCFCKFLDEAMVTCAKEVEIERLTMLPTDPFISLSYVQEFEKMDLPEVGIVEVPLQISRLLYGFLHAVCLKICDHSIGHLCTRAIRSHVGESVRDRLADVYERAVREHEQITSRLALQYVFDVRVLNSMFPAERLRNLITLIESRIDPFDVTLLAGPIAKNARIAAQRYSMVFGHLLVDVPSTKESSLSESYTAVVDTVPRVADVARFSLIPRLSKNMGSEAKMRSISSAANMQARKKAPSNVQAAGVRNAPSLSSFYKLSASWFGN</sequence>
<name>A0A0B2W548_TOXCA</name>
<keyword evidence="8" id="KW-0175">Coiled coil</keyword>
<evidence type="ECO:0000256" key="3">
    <source>
        <dbReference type="ARBA" id="ARBA00020978"/>
    </source>
</evidence>
<keyword evidence="5" id="KW-0653">Protein transport</keyword>
<comment type="caution">
    <text evidence="9">The sequence shown here is derived from an EMBL/GenBank/DDBJ whole genome shotgun (WGS) entry which is preliminary data.</text>
</comment>
<accession>A0A0B2W548</accession>
<dbReference type="GO" id="GO:0006891">
    <property type="term" value="P:intra-Golgi vesicle-mediated transport"/>
    <property type="evidence" value="ECO:0007669"/>
    <property type="project" value="InterPro"/>
</dbReference>
<dbReference type="InterPro" id="IPR033370">
    <property type="entry name" value="COG1"/>
</dbReference>
<evidence type="ECO:0000256" key="8">
    <source>
        <dbReference type="SAM" id="Coils"/>
    </source>
</evidence>
<keyword evidence="6" id="KW-0333">Golgi apparatus</keyword>
<evidence type="ECO:0000256" key="4">
    <source>
        <dbReference type="ARBA" id="ARBA00022448"/>
    </source>
</evidence>
<keyword evidence="10" id="KW-1185">Reference proteome</keyword>
<comment type="subcellular location">
    <subcellularLocation>
        <location evidence="1">Golgi apparatus membrane</location>
        <topology evidence="1">Peripheral membrane protein</topology>
    </subcellularLocation>
</comment>
<protein>
    <recommendedName>
        <fullName evidence="3">Conserved oligomeric Golgi complex subunit 1</fullName>
    </recommendedName>
</protein>